<evidence type="ECO:0000313" key="3">
    <source>
        <dbReference type="EMBL" id="WFP16202.1"/>
    </source>
</evidence>
<keyword evidence="4" id="KW-1185">Reference proteome</keyword>
<dbReference type="Pfam" id="PF07331">
    <property type="entry name" value="TctB"/>
    <property type="match status" value="1"/>
</dbReference>
<dbReference type="EMBL" id="CP121252">
    <property type="protein sequence ID" value="WFP16202.1"/>
    <property type="molecule type" value="Genomic_DNA"/>
</dbReference>
<feature type="transmembrane region" description="Helical" evidence="1">
    <location>
        <begin position="95"/>
        <end position="122"/>
    </location>
</feature>
<feature type="transmembrane region" description="Helical" evidence="1">
    <location>
        <begin position="32"/>
        <end position="54"/>
    </location>
</feature>
<evidence type="ECO:0000313" key="4">
    <source>
        <dbReference type="Proteomes" id="UP001219037"/>
    </source>
</evidence>
<feature type="transmembrane region" description="Helical" evidence="1">
    <location>
        <begin position="134"/>
        <end position="152"/>
    </location>
</feature>
<reference evidence="3 4" key="1">
    <citation type="submission" date="2023-04" db="EMBL/GenBank/DDBJ databases">
        <title>Funneling lignin-derived compounds into biodiesel using alkali-halophilic Citricoccus sp. P2.</title>
        <authorList>
            <person name="Luo C.-B."/>
        </authorList>
    </citation>
    <scope>NUCLEOTIDE SEQUENCE [LARGE SCALE GENOMIC DNA]</scope>
    <source>
        <strain evidence="3 4">P2</strain>
    </source>
</reference>
<proteinExistence type="predicted"/>
<keyword evidence="1" id="KW-1133">Transmembrane helix</keyword>
<name>A0ABY8H6D0_9MICC</name>
<protein>
    <submittedName>
        <fullName evidence="3">Tripartite tricarboxylate transporter TctB family protein</fullName>
    </submittedName>
</protein>
<evidence type="ECO:0000256" key="1">
    <source>
        <dbReference type="SAM" id="Phobius"/>
    </source>
</evidence>
<dbReference type="InterPro" id="IPR009936">
    <property type="entry name" value="DUF1468"/>
</dbReference>
<organism evidence="3 4">
    <name type="scientific">Citricoccus muralis</name>
    <dbReference type="NCBI Taxonomy" id="169134"/>
    <lineage>
        <taxon>Bacteria</taxon>
        <taxon>Bacillati</taxon>
        <taxon>Actinomycetota</taxon>
        <taxon>Actinomycetes</taxon>
        <taxon>Micrococcales</taxon>
        <taxon>Micrococcaceae</taxon>
        <taxon>Citricoccus</taxon>
    </lineage>
</organism>
<keyword evidence="1" id="KW-0812">Transmembrane</keyword>
<gene>
    <name evidence="3" type="ORF">P8192_12535</name>
</gene>
<dbReference type="Proteomes" id="UP001219037">
    <property type="component" value="Chromosome"/>
</dbReference>
<feature type="domain" description="DUF1468" evidence="2">
    <location>
        <begin position="19"/>
        <end position="161"/>
    </location>
</feature>
<dbReference type="RefSeq" id="WP_278157355.1">
    <property type="nucleotide sequence ID" value="NZ_CP121252.1"/>
</dbReference>
<sequence>MRDRISYIGIAGVIVGTIILFSVSGLPNLSALFPRTIAWVLIVIGVIEMIRNFVVGTRDARDAKVIERDQSDYQEPIAGDFDEADADSRGPIKPVIIFAVVTIAYVALIPVVGFYVMTLAFLTGLMLALGIRNVLLYLGVPVILTAIIYLTFTMQLSVPLPEGVLL</sequence>
<keyword evidence="1" id="KW-0472">Membrane</keyword>
<feature type="transmembrane region" description="Helical" evidence="1">
    <location>
        <begin position="7"/>
        <end position="26"/>
    </location>
</feature>
<evidence type="ECO:0000259" key="2">
    <source>
        <dbReference type="Pfam" id="PF07331"/>
    </source>
</evidence>
<accession>A0ABY8H6D0</accession>